<reference evidence="3 4" key="1">
    <citation type="journal article" date="2019" name="Int. J. Syst. Evol. Microbiol.">
        <title>The Global Catalogue of Microorganisms (GCM) 10K type strain sequencing project: providing services to taxonomists for standard genome sequencing and annotation.</title>
        <authorList>
            <consortium name="The Broad Institute Genomics Platform"/>
            <consortium name="The Broad Institute Genome Sequencing Center for Infectious Disease"/>
            <person name="Wu L."/>
            <person name="Ma J."/>
        </authorList>
    </citation>
    <scope>NUCLEOTIDE SEQUENCE [LARGE SCALE GENOMIC DNA]</scope>
    <source>
        <strain evidence="3 4">CGMCC 1.10390</strain>
    </source>
</reference>
<evidence type="ECO:0000256" key="1">
    <source>
        <dbReference type="SAM" id="MobiDB-lite"/>
    </source>
</evidence>
<dbReference type="Proteomes" id="UP001597034">
    <property type="component" value="Unassembled WGS sequence"/>
</dbReference>
<accession>A0ABD6DIJ7</accession>
<keyword evidence="4" id="KW-1185">Reference proteome</keyword>
<feature type="domain" description="DUF8130" evidence="2">
    <location>
        <begin position="305"/>
        <end position="414"/>
    </location>
</feature>
<feature type="compositionally biased region" description="Low complexity" evidence="1">
    <location>
        <begin position="34"/>
        <end position="58"/>
    </location>
</feature>
<evidence type="ECO:0000313" key="3">
    <source>
        <dbReference type="EMBL" id="MFD1645177.1"/>
    </source>
</evidence>
<evidence type="ECO:0000313" key="4">
    <source>
        <dbReference type="Proteomes" id="UP001597034"/>
    </source>
</evidence>
<gene>
    <name evidence="3" type="ORF">ACFSBL_05730</name>
</gene>
<sequence length="437" mass="45987">MQRRDALKLLPTTALGGLLAGCTDSLSSGDPTDTPTEPSTGAPATETATTDGGTEAPESGLTVQSVDVGQYVLRLNDLGTGPGIQPTPVSGLDDPERSVVEQAIAGGYESDDRPAWLQEFVANTRYVSRDGSYYELEHTLPTYEITADRVDASQVDSVASYDEYEAAVTHDGVVFSGLVRVALDGGYETAHLWPSLDSFLAEYDAVDYRGETVRLTLATGDAAPPFTVTASEIPASALADGSVWDANGASDEVPAVLREAGEASGVYSLDDPPEGLLAGLDEHDYVSLDGRFYTTYVENREPLPVTLDATAVEGEEGPAVEISLRNDADATVSVTSGAPAPFGVLSLRAANGDRRSLLWTDAYEESDHVHTEGRSVTAVNSIGLVTEVEAGGSVSRTFQVAPDIEPGEYVLDDSVGVELPGDEEGGTLDYTVRVRVA</sequence>
<dbReference type="InterPro" id="IPR058443">
    <property type="entry name" value="DUF8130"/>
</dbReference>
<comment type="caution">
    <text evidence="3">The sequence shown here is derived from an EMBL/GenBank/DDBJ whole genome shotgun (WGS) entry which is preliminary data.</text>
</comment>
<dbReference type="EMBL" id="JBHUDO010000002">
    <property type="protein sequence ID" value="MFD1645177.1"/>
    <property type="molecule type" value="Genomic_DNA"/>
</dbReference>
<dbReference type="PROSITE" id="PS51257">
    <property type="entry name" value="PROKAR_LIPOPROTEIN"/>
    <property type="match status" value="1"/>
</dbReference>
<proteinExistence type="predicted"/>
<feature type="compositionally biased region" description="Polar residues" evidence="1">
    <location>
        <begin position="24"/>
        <end position="33"/>
    </location>
</feature>
<dbReference type="Pfam" id="PF26451">
    <property type="entry name" value="DUF8130"/>
    <property type="match status" value="1"/>
</dbReference>
<protein>
    <recommendedName>
        <fullName evidence="2">DUF8130 domain-containing protein</fullName>
    </recommendedName>
</protein>
<dbReference type="RefSeq" id="WP_256399312.1">
    <property type="nucleotide sequence ID" value="NZ_JANHJR010000001.1"/>
</dbReference>
<dbReference type="AlphaFoldDB" id="A0ABD6DIJ7"/>
<evidence type="ECO:0000259" key="2">
    <source>
        <dbReference type="Pfam" id="PF26451"/>
    </source>
</evidence>
<organism evidence="3 4">
    <name type="scientific">Haloarchaeobius litoreus</name>
    <dbReference type="NCBI Taxonomy" id="755306"/>
    <lineage>
        <taxon>Archaea</taxon>
        <taxon>Methanobacteriati</taxon>
        <taxon>Methanobacteriota</taxon>
        <taxon>Stenosarchaea group</taxon>
        <taxon>Halobacteria</taxon>
        <taxon>Halobacteriales</taxon>
        <taxon>Halorubellaceae</taxon>
        <taxon>Haloarchaeobius</taxon>
    </lineage>
</organism>
<name>A0ABD6DIJ7_9EURY</name>
<feature type="region of interest" description="Disordered" evidence="1">
    <location>
        <begin position="21"/>
        <end position="60"/>
    </location>
</feature>